<proteinExistence type="predicted"/>
<comment type="caution">
    <text evidence="1">The sequence shown here is derived from an EMBL/GenBank/DDBJ whole genome shotgun (WGS) entry which is preliminary data.</text>
</comment>
<reference evidence="1" key="1">
    <citation type="journal article" date="2022" name="bioRxiv">
        <title>Sequencing and chromosome-scale assembly of the giantPleurodeles waltlgenome.</title>
        <authorList>
            <person name="Brown T."/>
            <person name="Elewa A."/>
            <person name="Iarovenko S."/>
            <person name="Subramanian E."/>
            <person name="Araus A.J."/>
            <person name="Petzold A."/>
            <person name="Susuki M."/>
            <person name="Suzuki K.-i.T."/>
            <person name="Hayashi T."/>
            <person name="Toyoda A."/>
            <person name="Oliveira C."/>
            <person name="Osipova E."/>
            <person name="Leigh N.D."/>
            <person name="Simon A."/>
            <person name="Yun M.H."/>
        </authorList>
    </citation>
    <scope>NUCLEOTIDE SEQUENCE</scope>
    <source>
        <strain evidence="1">20211129_DDA</strain>
        <tissue evidence="1">Liver</tissue>
    </source>
</reference>
<evidence type="ECO:0000313" key="1">
    <source>
        <dbReference type="EMBL" id="KAJ1095196.1"/>
    </source>
</evidence>
<protein>
    <submittedName>
        <fullName evidence="1">Uncharacterized protein</fullName>
    </submittedName>
</protein>
<dbReference type="AlphaFoldDB" id="A0AAV7LUE5"/>
<sequence length="165" mass="18566">MDLQFCKNYRHINADDDLVRQTAYSAPILLNVMKLFGEVSSSLVNPDKSKRFQLGRLAGRMVNKLHQMGFPWALMKVCYFGLHMMHEARCTSSITSAERWKGEKANSYSYRPDASHLRGMDERCPRVGDCGGEASKECSSLSEGGYCHQPRASKDRSELLIISPG</sequence>
<keyword evidence="2" id="KW-1185">Reference proteome</keyword>
<dbReference type="Proteomes" id="UP001066276">
    <property type="component" value="Chromosome 10"/>
</dbReference>
<evidence type="ECO:0000313" key="2">
    <source>
        <dbReference type="Proteomes" id="UP001066276"/>
    </source>
</evidence>
<organism evidence="1 2">
    <name type="scientific">Pleurodeles waltl</name>
    <name type="common">Iberian ribbed newt</name>
    <dbReference type="NCBI Taxonomy" id="8319"/>
    <lineage>
        <taxon>Eukaryota</taxon>
        <taxon>Metazoa</taxon>
        <taxon>Chordata</taxon>
        <taxon>Craniata</taxon>
        <taxon>Vertebrata</taxon>
        <taxon>Euteleostomi</taxon>
        <taxon>Amphibia</taxon>
        <taxon>Batrachia</taxon>
        <taxon>Caudata</taxon>
        <taxon>Salamandroidea</taxon>
        <taxon>Salamandridae</taxon>
        <taxon>Pleurodelinae</taxon>
        <taxon>Pleurodeles</taxon>
    </lineage>
</organism>
<gene>
    <name evidence="1" type="ORF">NDU88_000364</name>
</gene>
<name>A0AAV7LUE5_PLEWA</name>
<accession>A0AAV7LUE5</accession>
<dbReference type="EMBL" id="JANPWB010000014">
    <property type="protein sequence ID" value="KAJ1095196.1"/>
    <property type="molecule type" value="Genomic_DNA"/>
</dbReference>